<dbReference type="Proteomes" id="UP000295172">
    <property type="component" value="Unassembled WGS sequence"/>
</dbReference>
<keyword evidence="9" id="KW-1185">Reference proteome</keyword>
<evidence type="ECO:0000313" key="8">
    <source>
        <dbReference type="EMBL" id="TDD15980.1"/>
    </source>
</evidence>
<evidence type="ECO:0000313" key="9">
    <source>
        <dbReference type="Proteomes" id="UP000295172"/>
    </source>
</evidence>
<dbReference type="InterPro" id="IPR016166">
    <property type="entry name" value="FAD-bd_PCMH"/>
</dbReference>
<gene>
    <name evidence="8" type="ORF">E1218_30600</name>
</gene>
<dbReference type="GO" id="GO:0016491">
    <property type="term" value="F:oxidoreductase activity"/>
    <property type="evidence" value="ECO:0007669"/>
    <property type="project" value="UniProtKB-KW"/>
</dbReference>
<keyword evidence="5" id="KW-0560">Oxidoreductase</keyword>
<dbReference type="PANTHER" id="PTHR42973">
    <property type="entry name" value="BINDING OXIDOREDUCTASE, PUTATIVE (AFU_ORTHOLOGUE AFUA_1G17690)-RELATED"/>
    <property type="match status" value="1"/>
</dbReference>
<dbReference type="Gene3D" id="3.30.43.10">
    <property type="entry name" value="Uridine Diphospho-n-acetylenolpyruvylglucosamine Reductase, domain 2"/>
    <property type="match status" value="1"/>
</dbReference>
<dbReference type="Gene3D" id="3.40.462.20">
    <property type="match status" value="1"/>
</dbReference>
<dbReference type="InterPro" id="IPR006093">
    <property type="entry name" value="Oxy_OxRdtase_FAD_BS"/>
</dbReference>
<evidence type="ECO:0000259" key="7">
    <source>
        <dbReference type="PROSITE" id="PS51387"/>
    </source>
</evidence>
<feature type="compositionally biased region" description="Polar residues" evidence="6">
    <location>
        <begin position="469"/>
        <end position="478"/>
    </location>
</feature>
<dbReference type="InterPro" id="IPR016169">
    <property type="entry name" value="FAD-bd_PCMH_sub2"/>
</dbReference>
<evidence type="ECO:0000256" key="1">
    <source>
        <dbReference type="ARBA" id="ARBA00001974"/>
    </source>
</evidence>
<evidence type="ECO:0000256" key="4">
    <source>
        <dbReference type="ARBA" id="ARBA00022827"/>
    </source>
</evidence>
<dbReference type="InterPro" id="IPR006094">
    <property type="entry name" value="Oxid_FAD_bind_N"/>
</dbReference>
<dbReference type="RefSeq" id="WP_132326529.1">
    <property type="nucleotide sequence ID" value="NZ_SMKR01000187.1"/>
</dbReference>
<dbReference type="InterPro" id="IPR036318">
    <property type="entry name" value="FAD-bd_PCMH-like_sf"/>
</dbReference>
<feature type="region of interest" description="Disordered" evidence="6">
    <location>
        <begin position="460"/>
        <end position="486"/>
    </location>
</feature>
<evidence type="ECO:0000256" key="3">
    <source>
        <dbReference type="ARBA" id="ARBA00022630"/>
    </source>
</evidence>
<dbReference type="PROSITE" id="PS00862">
    <property type="entry name" value="OX2_COVAL_FAD"/>
    <property type="match status" value="1"/>
</dbReference>
<comment type="cofactor">
    <cofactor evidence="1">
        <name>FAD</name>
        <dbReference type="ChEBI" id="CHEBI:57692"/>
    </cofactor>
</comment>
<dbReference type="OrthoDB" id="3682986at2"/>
<evidence type="ECO:0000256" key="5">
    <source>
        <dbReference type="ARBA" id="ARBA00023002"/>
    </source>
</evidence>
<dbReference type="InterPro" id="IPR016167">
    <property type="entry name" value="FAD-bd_PCMH_sub1"/>
</dbReference>
<name>A0A4R4WP57_9ACTN</name>
<protein>
    <submittedName>
        <fullName evidence="8">FAD-binding oxidoreductase</fullName>
    </submittedName>
</protein>
<organism evidence="8 9">
    <name type="scientific">Kribbella turkmenica</name>
    <dbReference type="NCBI Taxonomy" id="2530375"/>
    <lineage>
        <taxon>Bacteria</taxon>
        <taxon>Bacillati</taxon>
        <taxon>Actinomycetota</taxon>
        <taxon>Actinomycetes</taxon>
        <taxon>Propionibacteriales</taxon>
        <taxon>Kribbellaceae</taxon>
        <taxon>Kribbella</taxon>
    </lineage>
</organism>
<dbReference type="Pfam" id="PF01565">
    <property type="entry name" value="FAD_binding_4"/>
    <property type="match status" value="1"/>
</dbReference>
<comment type="similarity">
    <text evidence="2">Belongs to the oxygen-dependent FAD-linked oxidoreductase family.</text>
</comment>
<keyword evidence="4" id="KW-0274">FAD</keyword>
<dbReference type="SUPFAM" id="SSF56176">
    <property type="entry name" value="FAD-binding/transporter-associated domain-like"/>
    <property type="match status" value="1"/>
</dbReference>
<dbReference type="InterPro" id="IPR050416">
    <property type="entry name" value="FAD-linked_Oxidoreductase"/>
</dbReference>
<evidence type="ECO:0000256" key="2">
    <source>
        <dbReference type="ARBA" id="ARBA00005466"/>
    </source>
</evidence>
<dbReference type="EMBL" id="SMKR01000187">
    <property type="protein sequence ID" value="TDD15980.1"/>
    <property type="molecule type" value="Genomic_DNA"/>
</dbReference>
<reference evidence="8 9" key="1">
    <citation type="submission" date="2019-02" db="EMBL/GenBank/DDBJ databases">
        <title>Draft genome sequences of novel Actinobacteria.</title>
        <authorList>
            <person name="Sahin N."/>
            <person name="Ay H."/>
            <person name="Saygin H."/>
        </authorList>
    </citation>
    <scope>NUCLEOTIDE SEQUENCE [LARGE SCALE GENOMIC DNA]</scope>
    <source>
        <strain evidence="8 9">16K104</strain>
    </source>
</reference>
<dbReference type="GO" id="GO:0071949">
    <property type="term" value="F:FAD binding"/>
    <property type="evidence" value="ECO:0007669"/>
    <property type="project" value="InterPro"/>
</dbReference>
<dbReference type="Gene3D" id="3.30.465.10">
    <property type="match status" value="1"/>
</dbReference>
<keyword evidence="3" id="KW-0285">Flavoprotein</keyword>
<dbReference type="PANTHER" id="PTHR42973:SF39">
    <property type="entry name" value="FAD-BINDING PCMH-TYPE DOMAIN-CONTAINING PROTEIN"/>
    <property type="match status" value="1"/>
</dbReference>
<accession>A0A4R4WP57</accession>
<evidence type="ECO:0000256" key="6">
    <source>
        <dbReference type="SAM" id="MobiDB-lite"/>
    </source>
</evidence>
<dbReference type="AlphaFoldDB" id="A0A4R4WP57"/>
<feature type="domain" description="FAD-binding PCMH-type" evidence="7">
    <location>
        <begin position="39"/>
        <end position="210"/>
    </location>
</feature>
<comment type="caution">
    <text evidence="8">The sequence shown here is derived from an EMBL/GenBank/DDBJ whole genome shotgun (WGS) entry which is preliminary data.</text>
</comment>
<dbReference type="InterPro" id="IPR012951">
    <property type="entry name" value="BBE"/>
</dbReference>
<sequence length="486" mass="52036">MSHITFTSGVDELRFRLLGAVHEPGDAYYEDTCTLFNTMIVRRPRLVVECIAVEDVVVSLAFARDHALPIAVRAGGHSVAGLSLSDGGVVLDVRGMADIDVDADRQIVRVGGGAIWADVDRATQAHGLATTGGRVSTTGVAGLTLGGGSGWLERKHGLACDNLVGADLVTWDGRIVRASEHENPELLWALRGGGGSFGVVTALELKLHPLGPEVFGGMALFGADRGPEVLRAFRDVMNEAPDELSLACAFTTAPDDDDDVPAELRGRPVVAVLGMWAGSVADGERALAPIRALGPRADFFGPTSYADFQCSVDDPPGYRNYWTAENVVDLPEAAIDALVRRARELPAGPSQLFIVAWGGAVRRFGPEHSPLAGREARFIVHPLLLWESPAADERNRALARTFRSDVRPWSTGATYPNFLGDEGIARMAAAYGKSTERLTAVKAEWDPLGLFHTHQAIRTTPAATAGGDTIQQVQANRSTTRKEHRT</sequence>
<dbReference type="Pfam" id="PF08031">
    <property type="entry name" value="BBE"/>
    <property type="match status" value="1"/>
</dbReference>
<proteinExistence type="inferred from homology"/>
<dbReference type="PROSITE" id="PS51387">
    <property type="entry name" value="FAD_PCMH"/>
    <property type="match status" value="1"/>
</dbReference>